<dbReference type="GO" id="GO:0016887">
    <property type="term" value="F:ATP hydrolysis activity"/>
    <property type="evidence" value="ECO:0007669"/>
    <property type="project" value="InterPro"/>
</dbReference>
<dbReference type="PANTHER" id="PTHR43553:SF27">
    <property type="entry name" value="ENERGY-COUPLING FACTOR TRANSPORTER ATP-BINDING PROTEIN ECFA2"/>
    <property type="match status" value="1"/>
</dbReference>
<evidence type="ECO:0000313" key="11">
    <source>
        <dbReference type="EMBL" id="KWU03551.1"/>
    </source>
</evidence>
<evidence type="ECO:0000313" key="15">
    <source>
        <dbReference type="Proteomes" id="UP000067598"/>
    </source>
</evidence>
<dbReference type="InterPro" id="IPR050095">
    <property type="entry name" value="ECF_ABC_transporter_ATP-bd"/>
</dbReference>
<keyword evidence="5" id="KW-0547">Nucleotide-binding</keyword>
<dbReference type="InterPro" id="IPR015856">
    <property type="entry name" value="ABC_transpr_CbiO/EcfA_su"/>
</dbReference>
<dbReference type="Pfam" id="PF00005">
    <property type="entry name" value="ABC_tran"/>
    <property type="match status" value="2"/>
</dbReference>
<evidence type="ECO:0000256" key="4">
    <source>
        <dbReference type="ARBA" id="ARBA00022475"/>
    </source>
</evidence>
<evidence type="ECO:0000256" key="1">
    <source>
        <dbReference type="ARBA" id="ARBA00004202"/>
    </source>
</evidence>
<comment type="subcellular location">
    <subcellularLocation>
        <location evidence="1">Cell membrane</location>
        <topology evidence="1">Peripheral membrane protein</topology>
    </subcellularLocation>
</comment>
<protein>
    <submittedName>
        <fullName evidence="11">ABC transporter ATP-binding protein</fullName>
    </submittedName>
    <submittedName>
        <fullName evidence="13">ATP-binding cassette domain-containing protein</fullName>
    </submittedName>
</protein>
<evidence type="ECO:0000313" key="13">
    <source>
        <dbReference type="EMBL" id="QLL73007.1"/>
    </source>
</evidence>
<keyword evidence="8" id="KW-0472">Membrane</keyword>
<proteinExistence type="inferred from homology"/>
<feature type="domain" description="ABC transporter" evidence="9">
    <location>
        <begin position="223"/>
        <end position="450"/>
    </location>
</feature>
<dbReference type="EMBL" id="NKLP01000009">
    <property type="protein sequence ID" value="TDN34446.1"/>
    <property type="molecule type" value="Genomic_DNA"/>
</dbReference>
<dbReference type="AlphaFoldDB" id="A0A125P8S0"/>
<dbReference type="Proteomes" id="UP000295195">
    <property type="component" value="Unassembled WGS sequence"/>
</dbReference>
<keyword evidence="7" id="KW-1278">Translocase</keyword>
<evidence type="ECO:0000313" key="18">
    <source>
        <dbReference type="Proteomes" id="UP000510660"/>
    </source>
</evidence>
<dbReference type="Proteomes" id="UP000510660">
    <property type="component" value="Chromosome"/>
</dbReference>
<keyword evidence="4" id="KW-1003">Cell membrane</keyword>
<evidence type="ECO:0000256" key="2">
    <source>
        <dbReference type="ARBA" id="ARBA00005417"/>
    </source>
</evidence>
<dbReference type="EMBL" id="JASOGN010000010">
    <property type="protein sequence ID" value="MDK6502316.1"/>
    <property type="molecule type" value="Genomic_DNA"/>
</dbReference>
<dbReference type="InterPro" id="IPR017871">
    <property type="entry name" value="ABC_transporter-like_CS"/>
</dbReference>
<dbReference type="CDD" id="cd03225">
    <property type="entry name" value="ABC_cobalt_CbiO_domain1"/>
    <property type="match status" value="2"/>
</dbReference>
<evidence type="ECO:0000256" key="6">
    <source>
        <dbReference type="ARBA" id="ARBA00022840"/>
    </source>
</evidence>
<accession>A0A125P8S0</accession>
<dbReference type="SUPFAM" id="SSF52540">
    <property type="entry name" value="P-loop containing nucleoside triphosphate hydrolases"/>
    <property type="match status" value="2"/>
</dbReference>
<dbReference type="InterPro" id="IPR003439">
    <property type="entry name" value="ABC_transporter-like_ATP-bd"/>
</dbReference>
<dbReference type="GeneID" id="69822487"/>
<evidence type="ECO:0000256" key="3">
    <source>
        <dbReference type="ARBA" id="ARBA00022448"/>
    </source>
</evidence>
<dbReference type="Proteomes" id="UP001230300">
    <property type="component" value="Unassembled WGS sequence"/>
</dbReference>
<name>A0A125P8S0_9LACO</name>
<evidence type="ECO:0000256" key="7">
    <source>
        <dbReference type="ARBA" id="ARBA00022967"/>
    </source>
</evidence>
<dbReference type="Proteomes" id="UP000324504">
    <property type="component" value="Unassembled WGS sequence"/>
</dbReference>
<dbReference type="EMBL" id="CP047415">
    <property type="protein sequence ID" value="QLL73007.1"/>
    <property type="molecule type" value="Genomic_DNA"/>
</dbReference>
<dbReference type="GO" id="GO:0043190">
    <property type="term" value="C:ATP-binding cassette (ABC) transporter complex"/>
    <property type="evidence" value="ECO:0007669"/>
    <property type="project" value="TreeGrafter"/>
</dbReference>
<keyword evidence="6 11" id="KW-0067">ATP-binding</keyword>
<evidence type="ECO:0000313" key="12">
    <source>
        <dbReference type="EMBL" id="MDK6502316.1"/>
    </source>
</evidence>
<dbReference type="Proteomes" id="UP000067598">
    <property type="component" value="Unassembled WGS sequence"/>
</dbReference>
<evidence type="ECO:0000259" key="9">
    <source>
        <dbReference type="PROSITE" id="PS50893"/>
    </source>
</evidence>
<dbReference type="RefSeq" id="WP_005720473.1">
    <property type="nucleotide sequence ID" value="NZ_AP025162.1"/>
</dbReference>
<dbReference type="PATRIC" id="fig|47770.28.peg.803"/>
<sequence length="450" mass="51264">MKVTVNNLTFSYEKEPIINHLNIEIPHGFSLLIGPTGCGKSTLLKIIAGLYPKYAGRLTGMVDLHGQKAAMMFQNAAEQFTMPTPREEIVFALENLQLDEGEYQTRLDQATAFTQIADLLDQKINTLSGGQQQRVALAVLIAMDVDLLLLDEPFASCDPKTRAFLIKKLAILAHNGKTIILSDHVLDDYEPVCDHLFEFTNNQEVIELNASKKIALFEQNKKLHERHYHFVLPNSEPIFTLKQVQIRQNKLLLKQNELNLHSGTTLITGANGVGKTSLFKVMTKMIPYTGNFAYLNKEIAQISARKYLTQVAQIFQKASDQFLAVTVKDELELSKKDRNLFFTEEKVNEWLDKLGLAKHLDQVVYSLSGGQQKKLQILLMLMTKHQVLLIDEPLSGLDHNSVKLVLELMRESQQKLHQTFFIISHQIDELAEFCDYHLIFADQRLKYVER</sequence>
<comment type="similarity">
    <text evidence="2">Belongs to the ABC transporter superfamily.</text>
</comment>
<evidence type="ECO:0000256" key="5">
    <source>
        <dbReference type="ARBA" id="ARBA00022741"/>
    </source>
</evidence>
<dbReference type="GO" id="GO:0005524">
    <property type="term" value="F:ATP binding"/>
    <property type="evidence" value="ECO:0007669"/>
    <property type="project" value="UniProtKB-KW"/>
</dbReference>
<evidence type="ECO:0000313" key="10">
    <source>
        <dbReference type="EMBL" id="KAA8812883.1"/>
    </source>
</evidence>
<dbReference type="EMBL" id="LJGP01000024">
    <property type="protein sequence ID" value="KWU03551.1"/>
    <property type="molecule type" value="Genomic_DNA"/>
</dbReference>
<reference evidence="14 16" key="2">
    <citation type="submission" date="2017-06" db="EMBL/GenBank/DDBJ databases">
        <authorList>
            <person name="Swanenburg J."/>
            <person name="Kort R."/>
        </authorList>
    </citation>
    <scope>NUCLEOTIDE SEQUENCE [LARGE SCALE GENOMIC DNA]</scope>
    <source>
        <strain evidence="14 16">RL05</strain>
    </source>
</reference>
<evidence type="ECO:0000256" key="8">
    <source>
        <dbReference type="ARBA" id="ARBA00023136"/>
    </source>
</evidence>
<dbReference type="GO" id="GO:0042626">
    <property type="term" value="F:ATPase-coupled transmembrane transporter activity"/>
    <property type="evidence" value="ECO:0007669"/>
    <property type="project" value="TreeGrafter"/>
</dbReference>
<reference evidence="13 18" key="4">
    <citation type="submission" date="2020-01" db="EMBL/GenBank/DDBJ databases">
        <title>Complete and circular genome sequences of six lactobacillus isolates from horses.</title>
        <authorList>
            <person name="Hassan H.M."/>
        </authorList>
    </citation>
    <scope>NUCLEOTIDE SEQUENCE [LARGE SCALE GENOMIC DNA]</scope>
    <source>
        <strain evidence="13 18">1D</strain>
    </source>
</reference>
<dbReference type="InterPro" id="IPR003593">
    <property type="entry name" value="AAA+_ATPase"/>
</dbReference>
<keyword evidence="3" id="KW-0813">Transport</keyword>
<evidence type="ECO:0000313" key="14">
    <source>
        <dbReference type="EMBL" id="TDN34446.1"/>
    </source>
</evidence>
<dbReference type="SMART" id="SM00382">
    <property type="entry name" value="AAA"/>
    <property type="match status" value="2"/>
</dbReference>
<reference evidence="11 15" key="1">
    <citation type="journal article" date="2016" name="Microbiology (Mosc.)">
        <title>Comparison of Lactobacillus crispatus isolates from Lactobacillus-dominated vaginal microbiomes with isolates from microbiomes containing bacterial vaginosis-associated bacteria.</title>
        <authorList>
            <person name="Abdelmaksoud A.A."/>
            <person name="Koparde V.N."/>
            <person name="Sheth N.U."/>
            <person name="Serrano M.G."/>
            <person name="Glascock A.L."/>
            <person name="Fettweis J.M."/>
            <person name="Strauss Iii J.F."/>
            <person name="Buck G.A."/>
            <person name="Jefferson K.K."/>
        </authorList>
    </citation>
    <scope>NUCLEOTIDE SEQUENCE [LARGE SCALE GENOMIC DNA]</scope>
    <source>
        <strain evidence="11 15">VMC3</strain>
    </source>
</reference>
<reference evidence="10 17" key="3">
    <citation type="submission" date="2019-09" db="EMBL/GenBank/DDBJ databases">
        <title>Comparative analysis of L. crispatus genomes revealed niche specific adaptation to different host and body sites.</title>
        <authorList>
            <person name="Pan M."/>
            <person name="Hidalgo-Cantabrana C."/>
            <person name="Barrangou R."/>
        </authorList>
    </citation>
    <scope>NUCLEOTIDE SEQUENCE [LARGE SCALE GENOMIC DNA]</scope>
    <source>
        <strain evidence="10 17">NCK2488</strain>
    </source>
</reference>
<dbReference type="EMBL" id="VUAV01000018">
    <property type="protein sequence ID" value="KAA8812883.1"/>
    <property type="molecule type" value="Genomic_DNA"/>
</dbReference>
<dbReference type="Gene3D" id="3.40.50.300">
    <property type="entry name" value="P-loop containing nucleotide triphosphate hydrolases"/>
    <property type="match status" value="2"/>
</dbReference>
<reference evidence="12" key="5">
    <citation type="submission" date="2023-05" db="EMBL/GenBank/DDBJ databases">
        <title>Cataloging the Phylogenetic Diversity of Human Bladder Bacteria.</title>
        <authorList>
            <person name="Du J."/>
        </authorList>
    </citation>
    <scope>NUCLEOTIDE SEQUENCE</scope>
    <source>
        <strain evidence="12">UMB9226</strain>
    </source>
</reference>
<evidence type="ECO:0000313" key="17">
    <source>
        <dbReference type="Proteomes" id="UP000324504"/>
    </source>
</evidence>
<evidence type="ECO:0000313" key="16">
    <source>
        <dbReference type="Proteomes" id="UP000295195"/>
    </source>
</evidence>
<dbReference type="InterPro" id="IPR027417">
    <property type="entry name" value="P-loop_NTPase"/>
</dbReference>
<dbReference type="PROSITE" id="PS50893">
    <property type="entry name" value="ABC_TRANSPORTER_2"/>
    <property type="match status" value="2"/>
</dbReference>
<feature type="domain" description="ABC transporter" evidence="9">
    <location>
        <begin position="3"/>
        <end position="226"/>
    </location>
</feature>
<dbReference type="PANTHER" id="PTHR43553">
    <property type="entry name" value="HEAVY METAL TRANSPORTER"/>
    <property type="match status" value="1"/>
</dbReference>
<gene>
    <name evidence="11" type="ORF">AEL95_06845</name>
    <name evidence="14" type="ORF">CEE75_00660</name>
    <name evidence="10" type="ORF">F1C09_04375</name>
    <name evidence="13" type="ORF">GTO85_00580</name>
    <name evidence="12" type="ORF">QP235_03755</name>
</gene>
<organism evidence="11 15">
    <name type="scientific">Lactobacillus crispatus</name>
    <dbReference type="NCBI Taxonomy" id="47770"/>
    <lineage>
        <taxon>Bacteria</taxon>
        <taxon>Bacillati</taxon>
        <taxon>Bacillota</taxon>
        <taxon>Bacilli</taxon>
        <taxon>Lactobacillales</taxon>
        <taxon>Lactobacillaceae</taxon>
        <taxon>Lactobacillus</taxon>
    </lineage>
</organism>
<dbReference type="PROSITE" id="PS00211">
    <property type="entry name" value="ABC_TRANSPORTER_1"/>
    <property type="match status" value="2"/>
</dbReference>
<dbReference type="SMR" id="A0A125P8S0"/>